<dbReference type="Gene3D" id="1.10.30.10">
    <property type="entry name" value="High mobility group box domain"/>
    <property type="match status" value="2"/>
</dbReference>
<keyword evidence="2" id="KW-0539">Nucleus</keyword>
<keyword evidence="3" id="KW-0175">Coiled coil</keyword>
<sequence length="244" mass="28754">MTGSSMLRLINGLSLLNIHTGSSHLTVRTFSARTALKKLGLPELPKRPKTSFLLYKEAVREDLKKTCKNEVEIVRVAAQNWKQLNQGEKEKYIEMYKRNIVQYKNDMQNFENSLSSEEKKNIKEATADYKYTRSKRAKKQALNKRVVELKKPKRPLTSFFRFLQTVDKMKNESQVDFAERVAKLWHELPSTKKEEYIKKYNSEIELFNQELEQWEERMIKIGNIDVVRSKTLKAKLKFDLNDSN</sequence>
<gene>
    <name evidence="5" type="ORF">RUM43_003690</name>
</gene>
<keyword evidence="1 2" id="KW-0238">DNA-binding</keyword>
<feature type="domain" description="HMG box" evidence="4">
    <location>
        <begin position="152"/>
        <end position="215"/>
    </location>
</feature>
<protein>
    <recommendedName>
        <fullName evidence="4">HMG box domain-containing protein</fullName>
    </recommendedName>
</protein>
<dbReference type="SMART" id="SM00398">
    <property type="entry name" value="HMG"/>
    <property type="match status" value="2"/>
</dbReference>
<reference evidence="5 6" key="1">
    <citation type="submission" date="2023-10" db="EMBL/GenBank/DDBJ databases">
        <title>Genomes of two closely related lineages of the louse Polyplax serrata with different host specificities.</title>
        <authorList>
            <person name="Martinu J."/>
            <person name="Tarabai H."/>
            <person name="Stefka J."/>
            <person name="Hypsa V."/>
        </authorList>
    </citation>
    <scope>NUCLEOTIDE SEQUENCE [LARGE SCALE GENOMIC DNA]</scope>
    <source>
        <strain evidence="5">HR10_N</strain>
    </source>
</reference>
<evidence type="ECO:0000313" key="6">
    <source>
        <dbReference type="Proteomes" id="UP001372834"/>
    </source>
</evidence>
<dbReference type="SUPFAM" id="SSF47095">
    <property type="entry name" value="HMG-box"/>
    <property type="match status" value="2"/>
</dbReference>
<dbReference type="InterPro" id="IPR036910">
    <property type="entry name" value="HMG_box_dom_sf"/>
</dbReference>
<proteinExistence type="predicted"/>
<dbReference type="EMBL" id="JAWJWE010000036">
    <property type="protein sequence ID" value="KAK6629869.1"/>
    <property type="molecule type" value="Genomic_DNA"/>
</dbReference>
<dbReference type="InterPro" id="IPR050342">
    <property type="entry name" value="HMGB"/>
</dbReference>
<evidence type="ECO:0000313" key="5">
    <source>
        <dbReference type="EMBL" id="KAK6629869.1"/>
    </source>
</evidence>
<name>A0AAN8P0F9_POLSC</name>
<feature type="DNA-binding region" description="HMG box" evidence="2">
    <location>
        <begin position="45"/>
        <end position="111"/>
    </location>
</feature>
<dbReference type="Pfam" id="PF00505">
    <property type="entry name" value="HMG_box"/>
    <property type="match status" value="1"/>
</dbReference>
<feature type="coiled-coil region" evidence="3">
    <location>
        <begin position="93"/>
        <end position="120"/>
    </location>
</feature>
<dbReference type="InterPro" id="IPR009071">
    <property type="entry name" value="HMG_box_dom"/>
</dbReference>
<evidence type="ECO:0000256" key="3">
    <source>
        <dbReference type="SAM" id="Coils"/>
    </source>
</evidence>
<feature type="domain" description="HMG box" evidence="4">
    <location>
        <begin position="45"/>
        <end position="111"/>
    </location>
</feature>
<evidence type="ECO:0000256" key="1">
    <source>
        <dbReference type="ARBA" id="ARBA00023125"/>
    </source>
</evidence>
<organism evidence="5 6">
    <name type="scientific">Polyplax serrata</name>
    <name type="common">Common mouse louse</name>
    <dbReference type="NCBI Taxonomy" id="468196"/>
    <lineage>
        <taxon>Eukaryota</taxon>
        <taxon>Metazoa</taxon>
        <taxon>Ecdysozoa</taxon>
        <taxon>Arthropoda</taxon>
        <taxon>Hexapoda</taxon>
        <taxon>Insecta</taxon>
        <taxon>Pterygota</taxon>
        <taxon>Neoptera</taxon>
        <taxon>Paraneoptera</taxon>
        <taxon>Psocodea</taxon>
        <taxon>Troctomorpha</taxon>
        <taxon>Phthiraptera</taxon>
        <taxon>Anoplura</taxon>
        <taxon>Polyplacidae</taxon>
        <taxon>Polyplax</taxon>
    </lineage>
</organism>
<dbReference type="PANTHER" id="PTHR48112">
    <property type="entry name" value="HIGH MOBILITY GROUP PROTEIN DSP1"/>
    <property type="match status" value="1"/>
</dbReference>
<dbReference type="GO" id="GO:0003677">
    <property type="term" value="F:DNA binding"/>
    <property type="evidence" value="ECO:0007669"/>
    <property type="project" value="UniProtKB-UniRule"/>
</dbReference>
<accession>A0AAN8P0F9</accession>
<feature type="DNA-binding region" description="HMG box" evidence="2">
    <location>
        <begin position="152"/>
        <end position="215"/>
    </location>
</feature>
<dbReference type="PROSITE" id="PS50118">
    <property type="entry name" value="HMG_BOX_2"/>
    <property type="match status" value="2"/>
</dbReference>
<dbReference type="Proteomes" id="UP001372834">
    <property type="component" value="Unassembled WGS sequence"/>
</dbReference>
<dbReference type="AlphaFoldDB" id="A0AAN8P0F9"/>
<evidence type="ECO:0000259" key="4">
    <source>
        <dbReference type="PROSITE" id="PS50118"/>
    </source>
</evidence>
<comment type="caution">
    <text evidence="5">The sequence shown here is derived from an EMBL/GenBank/DDBJ whole genome shotgun (WGS) entry which is preliminary data.</text>
</comment>
<dbReference type="GO" id="GO:0005634">
    <property type="term" value="C:nucleus"/>
    <property type="evidence" value="ECO:0007669"/>
    <property type="project" value="UniProtKB-UniRule"/>
</dbReference>
<evidence type="ECO:0000256" key="2">
    <source>
        <dbReference type="PROSITE-ProRule" id="PRU00267"/>
    </source>
</evidence>